<evidence type="ECO:0000256" key="3">
    <source>
        <dbReference type="ARBA" id="ARBA00022719"/>
    </source>
</evidence>
<dbReference type="Gene3D" id="3.30.70.20">
    <property type="match status" value="2"/>
</dbReference>
<protein>
    <recommendedName>
        <fullName evidence="12">4Fe-4S ferredoxin-type domain-containing protein</fullName>
    </recommendedName>
</protein>
<evidence type="ECO:0000256" key="9">
    <source>
        <dbReference type="ARBA" id="ARBA00023027"/>
    </source>
</evidence>
<dbReference type="PROSITE" id="PS00198">
    <property type="entry name" value="4FE4S_FER_1"/>
    <property type="match status" value="2"/>
</dbReference>
<keyword evidence="9" id="KW-0520">NAD</keyword>
<evidence type="ECO:0000256" key="6">
    <source>
        <dbReference type="ARBA" id="ARBA00022967"/>
    </source>
</evidence>
<dbReference type="InterPro" id="IPR017896">
    <property type="entry name" value="4Fe4S_Fe-S-bd"/>
</dbReference>
<dbReference type="PANTHER" id="PTHR10849:SF24">
    <property type="entry name" value="NADH-QUINONE OXIDOREDUCTASE SUBUNIT I 2"/>
    <property type="match status" value="1"/>
</dbReference>
<keyword evidence="4" id="KW-0479">Metal-binding</keyword>
<evidence type="ECO:0000256" key="11">
    <source>
        <dbReference type="ARBA" id="ARBA00023136"/>
    </source>
</evidence>
<keyword evidence="8" id="KW-0411">Iron-sulfur</keyword>
<evidence type="ECO:0000256" key="4">
    <source>
        <dbReference type="ARBA" id="ARBA00022723"/>
    </source>
</evidence>
<keyword evidence="3" id="KW-0874">Quinone</keyword>
<accession>A0ABQ5MAW5</accession>
<dbReference type="InterPro" id="IPR010226">
    <property type="entry name" value="NADH_quinone_OxRdtase_chainI"/>
</dbReference>
<organism evidence="13 14">
    <name type="scientific">Lacrimispora amygdalina</name>
    <dbReference type="NCBI Taxonomy" id="253257"/>
    <lineage>
        <taxon>Bacteria</taxon>
        <taxon>Bacillati</taxon>
        <taxon>Bacillota</taxon>
        <taxon>Clostridia</taxon>
        <taxon>Lachnospirales</taxon>
        <taxon>Lachnospiraceae</taxon>
        <taxon>Lacrimispora</taxon>
    </lineage>
</organism>
<keyword evidence="1" id="KW-1003">Cell membrane</keyword>
<keyword evidence="14" id="KW-1185">Reference proteome</keyword>
<dbReference type="PROSITE" id="PS51379">
    <property type="entry name" value="4FE4S_FER_2"/>
    <property type="match status" value="2"/>
</dbReference>
<dbReference type="InterPro" id="IPR017900">
    <property type="entry name" value="4Fe4S_Fe_S_CS"/>
</dbReference>
<evidence type="ECO:0000256" key="8">
    <source>
        <dbReference type="ARBA" id="ARBA00023014"/>
    </source>
</evidence>
<keyword evidence="5" id="KW-0677">Repeat</keyword>
<proteinExistence type="predicted"/>
<name>A0ABQ5MAW5_9FIRM</name>
<dbReference type="Pfam" id="PF13187">
    <property type="entry name" value="Fer4_9"/>
    <property type="match status" value="1"/>
</dbReference>
<evidence type="ECO:0000256" key="1">
    <source>
        <dbReference type="ARBA" id="ARBA00022475"/>
    </source>
</evidence>
<dbReference type="SUPFAM" id="SSF54862">
    <property type="entry name" value="4Fe-4S ferredoxins"/>
    <property type="match status" value="1"/>
</dbReference>
<reference evidence="13 14" key="1">
    <citation type="journal article" date="2024" name="Int. J. Syst. Evol. Microbiol.">
        <title>Lacrimispora brassicae sp. nov. isolated from fermented cabbage, and proposal of Clostridium indicum Gundawar et al. 2019 and Clostridium methoxybenzovorans Mechichi et al. 1999 as heterotypic synonyms of Lacrimispora amygdalina (Parshina et al. 2003) Haas and Blanchard 2020 and Lacrimispora indolis (McClung and McCoy 1957) Haas and Blanchard 2020, respectively.</title>
        <authorList>
            <person name="Kobayashi H."/>
            <person name="Tanizawa Y."/>
            <person name="Sakamoto M."/>
            <person name="Ohkuma M."/>
            <person name="Tohno M."/>
        </authorList>
    </citation>
    <scope>NUCLEOTIDE SEQUENCE [LARGE SCALE GENOMIC DNA]</scope>
    <source>
        <strain evidence="13 14">DSM 12857</strain>
    </source>
</reference>
<gene>
    <name evidence="13" type="ORF">LAD12857_38800</name>
</gene>
<evidence type="ECO:0000313" key="14">
    <source>
        <dbReference type="Proteomes" id="UP001419084"/>
    </source>
</evidence>
<dbReference type="PANTHER" id="PTHR10849">
    <property type="entry name" value="NADH DEHYDROGENASE UBIQUINONE IRON-SULFUR PROTEIN 8, MITOCHONDRIAL"/>
    <property type="match status" value="1"/>
</dbReference>
<dbReference type="EMBL" id="BRPJ01000082">
    <property type="protein sequence ID" value="GLB31957.1"/>
    <property type="molecule type" value="Genomic_DNA"/>
</dbReference>
<evidence type="ECO:0000259" key="12">
    <source>
        <dbReference type="PROSITE" id="PS51379"/>
    </source>
</evidence>
<evidence type="ECO:0000256" key="7">
    <source>
        <dbReference type="ARBA" id="ARBA00023004"/>
    </source>
</evidence>
<keyword evidence="11" id="KW-0472">Membrane</keyword>
<evidence type="ECO:0000256" key="10">
    <source>
        <dbReference type="ARBA" id="ARBA00023075"/>
    </source>
</evidence>
<keyword evidence="6" id="KW-1278">Translocase</keyword>
<dbReference type="Proteomes" id="UP001419084">
    <property type="component" value="Unassembled WGS sequence"/>
</dbReference>
<feature type="domain" description="4Fe-4S ferredoxin-type" evidence="12">
    <location>
        <begin position="79"/>
        <end position="108"/>
    </location>
</feature>
<evidence type="ECO:0000256" key="2">
    <source>
        <dbReference type="ARBA" id="ARBA00022485"/>
    </source>
</evidence>
<feature type="domain" description="4Fe-4S ferredoxin-type" evidence="12">
    <location>
        <begin position="48"/>
        <end position="77"/>
    </location>
</feature>
<evidence type="ECO:0000256" key="5">
    <source>
        <dbReference type="ARBA" id="ARBA00022737"/>
    </source>
</evidence>
<sequence>MIAVISSRIEGIMSVFKMSKTLLKNIFHGPYTVPYPVKKKEPFERTRGKIGISIDDCIFCGMCERRCPTGAIQTEKAKTSWSIERLKCIQCGYCTEVCPKKCLTMENEYTAPSYGNVRDEYVKCTNIQSPGES</sequence>
<keyword evidence="7" id="KW-0408">Iron</keyword>
<keyword evidence="10" id="KW-0830">Ubiquinone</keyword>
<evidence type="ECO:0000313" key="13">
    <source>
        <dbReference type="EMBL" id="GLB31957.1"/>
    </source>
</evidence>
<keyword evidence="2" id="KW-0004">4Fe-4S</keyword>
<comment type="caution">
    <text evidence="13">The sequence shown here is derived from an EMBL/GenBank/DDBJ whole genome shotgun (WGS) entry which is preliminary data.</text>
</comment>